<dbReference type="OrthoDB" id="9778690at2"/>
<organism evidence="1 2">
    <name type="scientific">Sulfitobacter guttiformis</name>
    <dbReference type="NCBI Taxonomy" id="74349"/>
    <lineage>
        <taxon>Bacteria</taxon>
        <taxon>Pseudomonadati</taxon>
        <taxon>Pseudomonadota</taxon>
        <taxon>Alphaproteobacteria</taxon>
        <taxon>Rhodobacterales</taxon>
        <taxon>Roseobacteraceae</taxon>
        <taxon>Sulfitobacter</taxon>
    </lineage>
</organism>
<dbReference type="Proteomes" id="UP000284407">
    <property type="component" value="Unassembled WGS sequence"/>
</dbReference>
<dbReference type="InterPro" id="IPR029058">
    <property type="entry name" value="AB_hydrolase_fold"/>
</dbReference>
<dbReference type="AlphaFoldDB" id="A0A420DHQ6"/>
<evidence type="ECO:0000313" key="1">
    <source>
        <dbReference type="EMBL" id="RKE93750.1"/>
    </source>
</evidence>
<keyword evidence="2" id="KW-1185">Reference proteome</keyword>
<dbReference type="Gene3D" id="3.40.50.1820">
    <property type="entry name" value="alpha/beta hydrolase"/>
    <property type="match status" value="1"/>
</dbReference>
<reference evidence="1 2" key="1">
    <citation type="submission" date="2018-09" db="EMBL/GenBank/DDBJ databases">
        <title>Genomic Encyclopedia of Archaeal and Bacterial Type Strains, Phase II (KMG-II): from individual species to whole genera.</title>
        <authorList>
            <person name="Goeker M."/>
        </authorList>
    </citation>
    <scope>NUCLEOTIDE SEQUENCE [LARGE SCALE GENOMIC DNA]</scope>
    <source>
        <strain evidence="1 2">DSM 11458</strain>
    </source>
</reference>
<proteinExistence type="predicted"/>
<dbReference type="STRING" id="1443111.Z949_1675"/>
<comment type="caution">
    <text evidence="1">The sequence shown here is derived from an EMBL/GenBank/DDBJ whole genome shotgun (WGS) entry which is preliminary data.</text>
</comment>
<sequence length="224" mass="24735">MSSHDPILPQQKLMASWDGRAVDERGILRILNENGTRSPLFWIFNGAPEPARLAKCLGDDQPLIYSRSSHLLVRPGDDPMDIRNILARYLACELCQHFPEASFDIGTSCQGSTIAMAVCNLLREAGKGVGHLCLINCSLPEIVTDRPALLVYGDQDTASNPFHKDPVGAGKRAKSAFSEYEKYMVRAEHGQFYSEGTVEMLIDRFYAFRSRVAGSGEAKRALTA</sequence>
<name>A0A420DHQ6_9RHOB</name>
<protein>
    <submittedName>
        <fullName evidence="1">Uncharacterized protein</fullName>
    </submittedName>
</protein>
<evidence type="ECO:0000313" key="2">
    <source>
        <dbReference type="Proteomes" id="UP000284407"/>
    </source>
</evidence>
<gene>
    <name evidence="1" type="ORF">C8N30_2844</name>
</gene>
<dbReference type="EMBL" id="RAQK01000002">
    <property type="protein sequence ID" value="RKE93750.1"/>
    <property type="molecule type" value="Genomic_DNA"/>
</dbReference>
<accession>A0A420DHQ6</accession>
<dbReference type="SUPFAM" id="SSF53474">
    <property type="entry name" value="alpha/beta-Hydrolases"/>
    <property type="match status" value="1"/>
</dbReference>